<dbReference type="Pfam" id="PF01551">
    <property type="entry name" value="Peptidase_M23"/>
    <property type="match status" value="1"/>
</dbReference>
<evidence type="ECO:0000256" key="2">
    <source>
        <dbReference type="ARBA" id="ARBA00022670"/>
    </source>
</evidence>
<sequence length="457" mass="49187">MKFEAHKAILDSGKHALSCVVVLTLALVCASPARAQEMVQPPNQQLAPESLDAKRAQTLKELEDLTGQISLSSERVATLDNEIAALKKDQTSITAALIQSAKTEKKLSEDIASFSEKLTGLREQEDGIKNSLKERRGALAEVLAALQRMGLNPPPALLVRPDDALASVRSAVLLGAVVPEMRQQTEVLIADLEELTRIRTSISEERGRLTAALSSQAEEKKRLDLLLTEKQKLQTTSEGTRQAEQQRAEDLAKRATSLRDLIASMEQDMQEVKRAADAASAQEQQKLAASQQRADDFASNQDRLSAQVNFASLKGHLSMPAVGKLVKHFGDDDGLGGAVQGDTLETPAGATITSPTDAVVLYAGAFRSYGQLLILDAGNGYHVVLAGMKKINVSQNQFVLAGEPVGVMNEQLIASTAPVPMGNGAPMLYIEFRKDTKPVNPAPWWAARLAGRTANDT</sequence>
<reference evidence="10 11" key="1">
    <citation type="journal article" date="2017" name="Int J Environ Stud">
        <title>Does the Miocene-Pliocene relict legume Oxytropis triphylla form nitrogen-fixing nodules with a combination of bacterial strains?</title>
        <authorList>
            <person name="Safronova V."/>
            <person name="Belimov A."/>
            <person name="Sazanova A."/>
            <person name="Kuznetsova I."/>
            <person name="Popova J."/>
            <person name="Andronov E."/>
            <person name="Verkhozina A."/>
            <person name="Tikhonovich I."/>
        </authorList>
    </citation>
    <scope>NUCLEOTIDE SEQUENCE [LARGE SCALE GENOMIC DNA]</scope>
    <source>
        <strain evidence="10 11">Tri-38</strain>
    </source>
</reference>
<dbReference type="CDD" id="cd12797">
    <property type="entry name" value="M23_peptidase"/>
    <property type="match status" value="1"/>
</dbReference>
<dbReference type="GO" id="GO:0004222">
    <property type="term" value="F:metalloendopeptidase activity"/>
    <property type="evidence" value="ECO:0007669"/>
    <property type="project" value="TreeGrafter"/>
</dbReference>
<dbReference type="AlphaFoldDB" id="A0A2N9VX00"/>
<accession>A0A2N9VX00</accession>
<keyword evidence="3" id="KW-0479">Metal-binding</keyword>
<evidence type="ECO:0000313" key="11">
    <source>
        <dbReference type="Proteomes" id="UP000232163"/>
    </source>
</evidence>
<dbReference type="GO" id="GO:0006508">
    <property type="term" value="P:proteolysis"/>
    <property type="evidence" value="ECO:0007669"/>
    <property type="project" value="UniProtKB-KW"/>
</dbReference>
<feature type="coiled-coil region" evidence="7">
    <location>
        <begin position="241"/>
        <end position="285"/>
    </location>
</feature>
<evidence type="ECO:0000256" key="8">
    <source>
        <dbReference type="SAM" id="SignalP"/>
    </source>
</evidence>
<dbReference type="OrthoDB" id="9809144at2"/>
<feature type="domain" description="M23ase beta-sheet core" evidence="9">
    <location>
        <begin position="341"/>
        <end position="441"/>
    </location>
</feature>
<keyword evidence="6" id="KW-0482">Metalloprotease</keyword>
<organism evidence="10 11">
    <name type="scientific">Phyllobacterium zundukense</name>
    <dbReference type="NCBI Taxonomy" id="1867719"/>
    <lineage>
        <taxon>Bacteria</taxon>
        <taxon>Pseudomonadati</taxon>
        <taxon>Pseudomonadota</taxon>
        <taxon>Alphaproteobacteria</taxon>
        <taxon>Hyphomicrobiales</taxon>
        <taxon>Phyllobacteriaceae</taxon>
        <taxon>Phyllobacterium</taxon>
    </lineage>
</organism>
<evidence type="ECO:0000256" key="1">
    <source>
        <dbReference type="ARBA" id="ARBA00001947"/>
    </source>
</evidence>
<protein>
    <recommendedName>
        <fullName evidence="9">M23ase beta-sheet core domain-containing protein</fullName>
    </recommendedName>
</protein>
<dbReference type="EMBL" id="MZMT01000035">
    <property type="protein sequence ID" value="PIO44018.1"/>
    <property type="molecule type" value="Genomic_DNA"/>
</dbReference>
<keyword evidence="11" id="KW-1185">Reference proteome</keyword>
<dbReference type="InterPro" id="IPR011055">
    <property type="entry name" value="Dup_hybrid_motif"/>
</dbReference>
<evidence type="ECO:0000256" key="5">
    <source>
        <dbReference type="ARBA" id="ARBA00022833"/>
    </source>
</evidence>
<dbReference type="SUPFAM" id="SSF51261">
    <property type="entry name" value="Duplicated hybrid motif"/>
    <property type="match status" value="1"/>
</dbReference>
<gene>
    <name evidence="10" type="ORF">B5P45_15765</name>
</gene>
<feature type="chain" id="PRO_5014970962" description="M23ase beta-sheet core domain-containing protein" evidence="8">
    <location>
        <begin position="36"/>
        <end position="457"/>
    </location>
</feature>
<evidence type="ECO:0000256" key="3">
    <source>
        <dbReference type="ARBA" id="ARBA00022723"/>
    </source>
</evidence>
<keyword evidence="7" id="KW-0175">Coiled coil</keyword>
<evidence type="ECO:0000256" key="7">
    <source>
        <dbReference type="SAM" id="Coils"/>
    </source>
</evidence>
<dbReference type="InterPro" id="IPR016047">
    <property type="entry name" value="M23ase_b-sheet_dom"/>
</dbReference>
<keyword evidence="2" id="KW-0645">Protease</keyword>
<keyword evidence="4" id="KW-0378">Hydrolase</keyword>
<dbReference type="Gene3D" id="2.70.70.10">
    <property type="entry name" value="Glucose Permease (Domain IIA)"/>
    <property type="match status" value="1"/>
</dbReference>
<dbReference type="GO" id="GO:0046872">
    <property type="term" value="F:metal ion binding"/>
    <property type="evidence" value="ECO:0007669"/>
    <property type="project" value="UniProtKB-KW"/>
</dbReference>
<comment type="caution">
    <text evidence="10">The sequence shown here is derived from an EMBL/GenBank/DDBJ whole genome shotgun (WGS) entry which is preliminary data.</text>
</comment>
<name>A0A2N9VX00_9HYPH</name>
<keyword evidence="8" id="KW-0732">Signal</keyword>
<dbReference type="Proteomes" id="UP000232163">
    <property type="component" value="Unassembled WGS sequence"/>
</dbReference>
<dbReference type="PANTHER" id="PTHR21666:SF288">
    <property type="entry name" value="CELL DIVISION PROTEIN YTFB"/>
    <property type="match status" value="1"/>
</dbReference>
<comment type="cofactor">
    <cofactor evidence="1">
        <name>Zn(2+)</name>
        <dbReference type="ChEBI" id="CHEBI:29105"/>
    </cofactor>
</comment>
<evidence type="ECO:0000259" key="9">
    <source>
        <dbReference type="Pfam" id="PF01551"/>
    </source>
</evidence>
<evidence type="ECO:0000256" key="6">
    <source>
        <dbReference type="ARBA" id="ARBA00023049"/>
    </source>
</evidence>
<dbReference type="PANTHER" id="PTHR21666">
    <property type="entry name" value="PEPTIDASE-RELATED"/>
    <property type="match status" value="1"/>
</dbReference>
<dbReference type="InterPro" id="IPR050570">
    <property type="entry name" value="Cell_wall_metabolism_enzyme"/>
</dbReference>
<evidence type="ECO:0000256" key="4">
    <source>
        <dbReference type="ARBA" id="ARBA00022801"/>
    </source>
</evidence>
<feature type="signal peptide" evidence="8">
    <location>
        <begin position="1"/>
        <end position="35"/>
    </location>
</feature>
<evidence type="ECO:0000313" key="10">
    <source>
        <dbReference type="EMBL" id="PIO44018.1"/>
    </source>
</evidence>
<proteinExistence type="predicted"/>
<keyword evidence="5" id="KW-0862">Zinc</keyword>
<dbReference type="KEGG" id="pht:BLM14_00295"/>